<dbReference type="Proteomes" id="UP001302602">
    <property type="component" value="Unassembled WGS sequence"/>
</dbReference>
<reference evidence="1" key="1">
    <citation type="journal article" date="2023" name="Mol. Phylogenet. Evol.">
        <title>Genome-scale phylogeny and comparative genomics of the fungal order Sordariales.</title>
        <authorList>
            <person name="Hensen N."/>
            <person name="Bonometti L."/>
            <person name="Westerberg I."/>
            <person name="Brannstrom I.O."/>
            <person name="Guillou S."/>
            <person name="Cros-Aarteil S."/>
            <person name="Calhoun S."/>
            <person name="Haridas S."/>
            <person name="Kuo A."/>
            <person name="Mondo S."/>
            <person name="Pangilinan J."/>
            <person name="Riley R."/>
            <person name="LaButti K."/>
            <person name="Andreopoulos B."/>
            <person name="Lipzen A."/>
            <person name="Chen C."/>
            <person name="Yan M."/>
            <person name="Daum C."/>
            <person name="Ng V."/>
            <person name="Clum A."/>
            <person name="Steindorff A."/>
            <person name="Ohm R.A."/>
            <person name="Martin F."/>
            <person name="Silar P."/>
            <person name="Natvig D.O."/>
            <person name="Lalanne C."/>
            <person name="Gautier V."/>
            <person name="Ament-Velasquez S.L."/>
            <person name="Kruys A."/>
            <person name="Hutchinson M.I."/>
            <person name="Powell A.J."/>
            <person name="Barry K."/>
            <person name="Miller A.N."/>
            <person name="Grigoriev I.V."/>
            <person name="Debuchy R."/>
            <person name="Gladieux P."/>
            <person name="Hiltunen Thoren M."/>
            <person name="Johannesson H."/>
        </authorList>
    </citation>
    <scope>NUCLEOTIDE SEQUENCE</scope>
    <source>
        <strain evidence="1">CBS 731.68</strain>
    </source>
</reference>
<evidence type="ECO:0000313" key="2">
    <source>
        <dbReference type="Proteomes" id="UP001302602"/>
    </source>
</evidence>
<dbReference type="EMBL" id="MU853267">
    <property type="protein sequence ID" value="KAK4118473.1"/>
    <property type="molecule type" value="Genomic_DNA"/>
</dbReference>
<comment type="caution">
    <text evidence="1">The sequence shown here is derived from an EMBL/GenBank/DDBJ whole genome shotgun (WGS) entry which is preliminary data.</text>
</comment>
<dbReference type="RefSeq" id="XP_062642246.1">
    <property type="nucleotide sequence ID" value="XM_062787049.1"/>
</dbReference>
<name>A0AAN6TPY4_9PEZI</name>
<keyword evidence="2" id="KW-1185">Reference proteome</keyword>
<accession>A0AAN6TPY4</accession>
<organism evidence="1 2">
    <name type="scientific">Parathielavia appendiculata</name>
    <dbReference type="NCBI Taxonomy" id="2587402"/>
    <lineage>
        <taxon>Eukaryota</taxon>
        <taxon>Fungi</taxon>
        <taxon>Dikarya</taxon>
        <taxon>Ascomycota</taxon>
        <taxon>Pezizomycotina</taxon>
        <taxon>Sordariomycetes</taxon>
        <taxon>Sordariomycetidae</taxon>
        <taxon>Sordariales</taxon>
        <taxon>Chaetomiaceae</taxon>
        <taxon>Parathielavia</taxon>
    </lineage>
</organism>
<sequence>MYRLLPWVSSLAIPRYSFLIVVDLRPRRRATWIPQGHVNPLELDRQRSLKLFKVVYLVCRSGTYLFCRSGTYQFCRSGTYLFCRSGTYLSAAPVRIYSAAPVRTFSAT</sequence>
<gene>
    <name evidence="1" type="ORF">N657DRAFT_372355</name>
</gene>
<evidence type="ECO:0000313" key="1">
    <source>
        <dbReference type="EMBL" id="KAK4118473.1"/>
    </source>
</evidence>
<proteinExistence type="predicted"/>
<reference evidence="1" key="2">
    <citation type="submission" date="2023-05" db="EMBL/GenBank/DDBJ databases">
        <authorList>
            <consortium name="Lawrence Berkeley National Laboratory"/>
            <person name="Steindorff A."/>
            <person name="Hensen N."/>
            <person name="Bonometti L."/>
            <person name="Westerberg I."/>
            <person name="Brannstrom I.O."/>
            <person name="Guillou S."/>
            <person name="Cros-Aarteil S."/>
            <person name="Calhoun S."/>
            <person name="Haridas S."/>
            <person name="Kuo A."/>
            <person name="Mondo S."/>
            <person name="Pangilinan J."/>
            <person name="Riley R."/>
            <person name="Labutti K."/>
            <person name="Andreopoulos B."/>
            <person name="Lipzen A."/>
            <person name="Chen C."/>
            <person name="Yanf M."/>
            <person name="Daum C."/>
            <person name="Ng V."/>
            <person name="Clum A."/>
            <person name="Ohm R."/>
            <person name="Martin F."/>
            <person name="Silar P."/>
            <person name="Natvig D."/>
            <person name="Lalanne C."/>
            <person name="Gautier V."/>
            <person name="Ament-Velasquez S.L."/>
            <person name="Kruys A."/>
            <person name="Hutchinson M.I."/>
            <person name="Powell A.J."/>
            <person name="Barry K."/>
            <person name="Miller A.N."/>
            <person name="Grigoriev I.V."/>
            <person name="Debuchy R."/>
            <person name="Gladieux P."/>
            <person name="Thoren M.H."/>
            <person name="Johannesson H."/>
        </authorList>
    </citation>
    <scope>NUCLEOTIDE SEQUENCE</scope>
    <source>
        <strain evidence="1">CBS 731.68</strain>
    </source>
</reference>
<dbReference type="GeneID" id="87823819"/>
<protein>
    <submittedName>
        <fullName evidence="1">Uncharacterized protein</fullName>
    </submittedName>
</protein>
<dbReference type="AlphaFoldDB" id="A0AAN6TPY4"/>